<dbReference type="AlphaFoldDB" id="A0A7S4GAD2"/>
<accession>A0A7S4GAD2</accession>
<sequence>MQLVPTEFRTWQQRTLLSGTLHMTAHGAASLSLLHNERGLPHGSFDTCVGLWSSIGPANAGWEQKYHSWPTEELVGNQWDAAQKPTRQHRQTRTAHRDSRRVFADPRGQQIHDRHLLHITLTGQYKGCVQREQKGSCWSLRVT</sequence>
<evidence type="ECO:0000313" key="1">
    <source>
        <dbReference type="EMBL" id="CAE0830468.1"/>
    </source>
</evidence>
<dbReference type="EMBL" id="HBJA01121257">
    <property type="protein sequence ID" value="CAE0830468.1"/>
    <property type="molecule type" value="Transcribed_RNA"/>
</dbReference>
<proteinExistence type="predicted"/>
<reference evidence="1" key="1">
    <citation type="submission" date="2021-01" db="EMBL/GenBank/DDBJ databases">
        <authorList>
            <person name="Corre E."/>
            <person name="Pelletier E."/>
            <person name="Niang G."/>
            <person name="Scheremetjew M."/>
            <person name="Finn R."/>
            <person name="Kale V."/>
            <person name="Holt S."/>
            <person name="Cochrane G."/>
            <person name="Meng A."/>
            <person name="Brown T."/>
            <person name="Cohen L."/>
        </authorList>
    </citation>
    <scope>NUCLEOTIDE SEQUENCE</scope>
    <source>
        <strain evidence="1">CCMP1594</strain>
    </source>
</reference>
<gene>
    <name evidence="1" type="ORF">EGYM00163_LOCUS41748</name>
</gene>
<organism evidence="1">
    <name type="scientific">Eutreptiella gymnastica</name>
    <dbReference type="NCBI Taxonomy" id="73025"/>
    <lineage>
        <taxon>Eukaryota</taxon>
        <taxon>Discoba</taxon>
        <taxon>Euglenozoa</taxon>
        <taxon>Euglenida</taxon>
        <taxon>Spirocuta</taxon>
        <taxon>Euglenophyceae</taxon>
        <taxon>Eutreptiales</taxon>
        <taxon>Eutreptiaceae</taxon>
        <taxon>Eutreptiella</taxon>
    </lineage>
</organism>
<name>A0A7S4GAD2_9EUGL</name>
<protein>
    <submittedName>
        <fullName evidence="1">Uncharacterized protein</fullName>
    </submittedName>
</protein>